<accession>A0A1S0TRE6</accession>
<name>A0A1S0TRE6_LOALO</name>
<dbReference type="EMBL" id="JH712069">
    <property type="protein sequence ID" value="EFO18541.1"/>
    <property type="molecule type" value="Genomic_DNA"/>
</dbReference>
<dbReference type="GeneID" id="9947395"/>
<dbReference type="AlphaFoldDB" id="A0A1S0TRE6"/>
<protein>
    <submittedName>
        <fullName evidence="2">Uncharacterized protein</fullName>
    </submittedName>
</protein>
<gene>
    <name evidence="2" type="ORF">LOAG_09954</name>
</gene>
<organism evidence="2">
    <name type="scientific">Loa loa</name>
    <name type="common">Eye worm</name>
    <name type="synonym">Filaria loa</name>
    <dbReference type="NCBI Taxonomy" id="7209"/>
    <lineage>
        <taxon>Eukaryota</taxon>
        <taxon>Metazoa</taxon>
        <taxon>Ecdysozoa</taxon>
        <taxon>Nematoda</taxon>
        <taxon>Chromadorea</taxon>
        <taxon>Rhabditida</taxon>
        <taxon>Spirurina</taxon>
        <taxon>Spiruromorpha</taxon>
        <taxon>Filarioidea</taxon>
        <taxon>Onchocercidae</taxon>
        <taxon>Loa</taxon>
    </lineage>
</organism>
<evidence type="ECO:0000313" key="2">
    <source>
        <dbReference type="EMBL" id="EFO18541.1"/>
    </source>
</evidence>
<dbReference type="RefSeq" id="XP_003145529.1">
    <property type="nucleotide sequence ID" value="XM_003145481.1"/>
</dbReference>
<feature type="compositionally biased region" description="Basic and acidic residues" evidence="1">
    <location>
        <begin position="23"/>
        <end position="39"/>
    </location>
</feature>
<evidence type="ECO:0000256" key="1">
    <source>
        <dbReference type="SAM" id="MobiDB-lite"/>
    </source>
</evidence>
<dbReference type="KEGG" id="loa:LOAG_09954"/>
<feature type="region of interest" description="Disordered" evidence="1">
    <location>
        <begin position="23"/>
        <end position="60"/>
    </location>
</feature>
<dbReference type="CTD" id="9947395"/>
<feature type="non-terminal residue" evidence="2">
    <location>
        <position position="140"/>
    </location>
</feature>
<sequence>MKCPDRTRNILLDLLVIDRKEGREEEMREEKRGRMNEGRKGRRKEGRKDGRTEGGKGMNGVVRKGGEFWLRSQKCISFDNRTKCVPITPFHILRRHYHRHTLHSFFFLETFPCFHFIIYVLFMLPHSSLITLSLLTIILM</sequence>
<proteinExistence type="predicted"/>
<dbReference type="InParanoid" id="A0A1S0TRE6"/>
<reference evidence="2" key="1">
    <citation type="submission" date="2012-04" db="EMBL/GenBank/DDBJ databases">
        <title>The Genome Sequence of Loa loa.</title>
        <authorList>
            <consortium name="The Broad Institute Genome Sequencing Platform"/>
            <consortium name="Broad Institute Genome Sequencing Center for Infectious Disease"/>
            <person name="Nutman T.B."/>
            <person name="Fink D.L."/>
            <person name="Russ C."/>
            <person name="Young S."/>
            <person name="Zeng Q."/>
            <person name="Gargeya S."/>
            <person name="Alvarado L."/>
            <person name="Berlin A."/>
            <person name="Chapman S.B."/>
            <person name="Chen Z."/>
            <person name="Freedman E."/>
            <person name="Gellesch M."/>
            <person name="Goldberg J."/>
            <person name="Griggs A."/>
            <person name="Gujja S."/>
            <person name="Heilman E.R."/>
            <person name="Heiman D."/>
            <person name="Howarth C."/>
            <person name="Mehta T."/>
            <person name="Neiman D."/>
            <person name="Pearson M."/>
            <person name="Roberts A."/>
            <person name="Saif S."/>
            <person name="Shea T."/>
            <person name="Shenoy N."/>
            <person name="Sisk P."/>
            <person name="Stolte C."/>
            <person name="Sykes S."/>
            <person name="White J."/>
            <person name="Yandava C."/>
            <person name="Haas B."/>
            <person name="Henn M.R."/>
            <person name="Nusbaum C."/>
            <person name="Birren B."/>
        </authorList>
    </citation>
    <scope>NUCLEOTIDE SEQUENCE [LARGE SCALE GENOMIC DNA]</scope>
</reference>